<evidence type="ECO:0000256" key="4">
    <source>
        <dbReference type="ARBA" id="ARBA00023134"/>
    </source>
</evidence>
<evidence type="ECO:0000256" key="6">
    <source>
        <dbReference type="SAM" id="MobiDB-lite"/>
    </source>
</evidence>
<organism evidence="8 9">
    <name type="scientific">Paragonimus heterotremus</name>
    <dbReference type="NCBI Taxonomy" id="100268"/>
    <lineage>
        <taxon>Eukaryota</taxon>
        <taxon>Metazoa</taxon>
        <taxon>Spiralia</taxon>
        <taxon>Lophotrochozoa</taxon>
        <taxon>Platyhelminthes</taxon>
        <taxon>Trematoda</taxon>
        <taxon>Digenea</taxon>
        <taxon>Plagiorchiida</taxon>
        <taxon>Troglotremata</taxon>
        <taxon>Troglotrematidae</taxon>
        <taxon>Paragonimus</taxon>
    </lineage>
</organism>
<evidence type="ECO:0000256" key="2">
    <source>
        <dbReference type="ARBA" id="ARBA00022741"/>
    </source>
</evidence>
<dbReference type="PANTHER" id="PTHR45709:SF2">
    <property type="entry name" value="LARGE SUBUNIT GTPASE 1 HOMOLOG"/>
    <property type="match status" value="1"/>
</dbReference>
<dbReference type="GO" id="GO:0000054">
    <property type="term" value="P:ribosomal subunit export from nucleus"/>
    <property type="evidence" value="ECO:0007669"/>
    <property type="project" value="TreeGrafter"/>
</dbReference>
<comment type="caution">
    <text evidence="8">The sequence shown here is derived from an EMBL/GenBank/DDBJ whole genome shotgun (WGS) entry which is preliminary data.</text>
</comment>
<evidence type="ECO:0000256" key="5">
    <source>
        <dbReference type="ARBA" id="ARBA00040145"/>
    </source>
</evidence>
<feature type="compositionally biased region" description="Basic residues" evidence="6">
    <location>
        <begin position="585"/>
        <end position="598"/>
    </location>
</feature>
<feature type="region of interest" description="Disordered" evidence="6">
    <location>
        <begin position="622"/>
        <end position="672"/>
    </location>
</feature>
<evidence type="ECO:0000256" key="3">
    <source>
        <dbReference type="ARBA" id="ARBA00022801"/>
    </source>
</evidence>
<dbReference type="InterPro" id="IPR027417">
    <property type="entry name" value="P-loop_NTPase"/>
</dbReference>
<sequence length="672" mass="74249">MVKEQGLGRCLVKKSSRPVGGATNKHTTTTNEDFSRLPIRSITEETSLTEFFSIAELANSDFTARKVHRIVYDCSEKKTFRFLSKNDISGVPSLVSRQQSHVTRVDQQKLLKIPRRPQWSRTMDKDQLNLLEKEEMLTWRRSLAKLEETEGVLLTPFEKNLEFWRQLWRVVERSDILVQIVDARQPLLYYCADLDAYACETNPNKVCVVLVNKSDFLTPEQRTAWAKYFKSVGIRAIFWSATFANSYNATGKPHDLNDPLKSRDDVEDPEPLTVEAEVDESDGDTTDGYSSATIDADFSGDDLKPEEDLNGLEDSNSASLSSLDYQKSLDVADNSLSSVHKVAELTETGTSLRSSSQTETPSVDLLDAAGLLDLFSHNIYPADRPRLRGSQLTVGFVGYPNVGKSSTLNALIGSKKTAVSATPGRTKHFQTFVVRPDLVLCDCPGLVMPSFVHSKADLVVAGILQIDELRDCLSPIGLICNQIPRSVLEFKYGIDLSNPNEPDESVPDPNVPPTPYQLLAAHAFSHSFMTAKGNPHYDRSARLILKDYVQGRLLYCHPPPGMDASTFQYLGRDPNGLPPSLSHSHIVKPHSFGARRNKPGSSGGNDPAKSAVITDFDRAAFHSNRSQNSHTRSRKQIVLSSRPDANSNPGDTGDDAASTFSSSSWSTVSSSC</sequence>
<gene>
    <name evidence="8" type="ORF">PHET_08261</name>
</gene>
<dbReference type="Gene3D" id="3.40.50.300">
    <property type="entry name" value="P-loop containing nucleotide triphosphate hydrolases"/>
    <property type="match status" value="1"/>
</dbReference>
<proteinExistence type="predicted"/>
<protein>
    <recommendedName>
        <fullName evidence="5">Large subunit GTPase 1 homolog</fullName>
    </recommendedName>
</protein>
<keyword evidence="1" id="KW-0963">Cytoplasm</keyword>
<dbReference type="GO" id="GO:0005829">
    <property type="term" value="C:cytosol"/>
    <property type="evidence" value="ECO:0007669"/>
    <property type="project" value="TreeGrafter"/>
</dbReference>
<dbReference type="AlphaFoldDB" id="A0A8J4SWQ7"/>
<keyword evidence="4" id="KW-0342">GTP-binding</keyword>
<dbReference type="Proteomes" id="UP000748531">
    <property type="component" value="Unassembled WGS sequence"/>
</dbReference>
<dbReference type="SUPFAM" id="SSF52540">
    <property type="entry name" value="P-loop containing nucleoside triphosphate hydrolases"/>
    <property type="match status" value="1"/>
</dbReference>
<keyword evidence="9" id="KW-1185">Reference proteome</keyword>
<dbReference type="OrthoDB" id="61815at2759"/>
<feature type="compositionally biased region" description="Acidic residues" evidence="6">
    <location>
        <begin position="274"/>
        <end position="285"/>
    </location>
</feature>
<dbReference type="CDD" id="cd01857">
    <property type="entry name" value="HSR1_MMR1"/>
    <property type="match status" value="1"/>
</dbReference>
<dbReference type="EMBL" id="LUCH01004941">
    <property type="protein sequence ID" value="KAF5398495.1"/>
    <property type="molecule type" value="Genomic_DNA"/>
</dbReference>
<reference evidence="8" key="1">
    <citation type="submission" date="2019-05" db="EMBL/GenBank/DDBJ databases">
        <title>Annotation for the trematode Paragonimus heterotremus.</title>
        <authorList>
            <person name="Choi Y.-J."/>
        </authorList>
    </citation>
    <scope>NUCLEOTIDE SEQUENCE</scope>
    <source>
        <strain evidence="8">LC</strain>
    </source>
</reference>
<dbReference type="GO" id="GO:0005525">
    <property type="term" value="F:GTP binding"/>
    <property type="evidence" value="ECO:0007669"/>
    <property type="project" value="UniProtKB-KW"/>
</dbReference>
<name>A0A8J4SWQ7_9TREM</name>
<feature type="compositionally biased region" description="Low complexity" evidence="6">
    <location>
        <begin position="658"/>
        <end position="672"/>
    </location>
</feature>
<feature type="domain" description="G" evidence="7">
    <location>
        <begin position="393"/>
        <end position="448"/>
    </location>
</feature>
<feature type="region of interest" description="Disordered" evidence="6">
    <location>
        <begin position="578"/>
        <end position="610"/>
    </location>
</feature>
<keyword evidence="2" id="KW-0547">Nucleotide-binding</keyword>
<dbReference type="InterPro" id="IPR043358">
    <property type="entry name" value="GNL1-like"/>
</dbReference>
<dbReference type="PANTHER" id="PTHR45709">
    <property type="entry name" value="LARGE SUBUNIT GTPASE 1 HOMOLOG-RELATED"/>
    <property type="match status" value="1"/>
</dbReference>
<dbReference type="InterPro" id="IPR006073">
    <property type="entry name" value="GTP-bd"/>
</dbReference>
<evidence type="ECO:0000313" key="8">
    <source>
        <dbReference type="EMBL" id="KAF5398495.1"/>
    </source>
</evidence>
<evidence type="ECO:0000313" key="9">
    <source>
        <dbReference type="Proteomes" id="UP000748531"/>
    </source>
</evidence>
<feature type="region of interest" description="Disordered" evidence="6">
    <location>
        <begin position="274"/>
        <end position="317"/>
    </location>
</feature>
<dbReference type="Pfam" id="PF01926">
    <property type="entry name" value="MMR_HSR1"/>
    <property type="match status" value="1"/>
</dbReference>
<accession>A0A8J4SWQ7</accession>
<evidence type="ECO:0000259" key="7">
    <source>
        <dbReference type="Pfam" id="PF01926"/>
    </source>
</evidence>
<keyword evidence="3" id="KW-0378">Hydrolase</keyword>
<evidence type="ECO:0000256" key="1">
    <source>
        <dbReference type="ARBA" id="ARBA00022490"/>
    </source>
</evidence>
<dbReference type="GO" id="GO:0003924">
    <property type="term" value="F:GTPase activity"/>
    <property type="evidence" value="ECO:0007669"/>
    <property type="project" value="InterPro"/>
</dbReference>